<feature type="signal peptide" evidence="2">
    <location>
        <begin position="1"/>
        <end position="30"/>
    </location>
</feature>
<feature type="chain" id="PRO_5046113809" evidence="2">
    <location>
        <begin position="31"/>
        <end position="198"/>
    </location>
</feature>
<organism evidence="3 4">
    <name type="scientific">Streptoalloteichus tenebrarius (strain ATCC 17920 / DSM 40477 / JCM 4838 / CBS 697.72 / NBRC 16177 / NCIMB 11028 / NRRL B-12390 / A12253. 1 / ISP 5477)</name>
    <name type="common">Streptomyces tenebrarius</name>
    <dbReference type="NCBI Taxonomy" id="1933"/>
    <lineage>
        <taxon>Bacteria</taxon>
        <taxon>Bacillati</taxon>
        <taxon>Actinomycetota</taxon>
        <taxon>Actinomycetes</taxon>
        <taxon>Pseudonocardiales</taxon>
        <taxon>Pseudonocardiaceae</taxon>
        <taxon>Streptoalloteichus</taxon>
    </lineage>
</organism>
<dbReference type="EMBL" id="JAMTCP010000007">
    <property type="protein sequence ID" value="MCP2258260.1"/>
    <property type="molecule type" value="Genomic_DNA"/>
</dbReference>
<evidence type="ECO:0000256" key="1">
    <source>
        <dbReference type="SAM" id="MobiDB-lite"/>
    </source>
</evidence>
<gene>
    <name evidence="3" type="ORF">LX15_001954</name>
</gene>
<dbReference type="Gene3D" id="3.90.1720.10">
    <property type="entry name" value="endopeptidase domain like (from Nostoc punctiforme)"/>
    <property type="match status" value="1"/>
</dbReference>
<dbReference type="Proteomes" id="UP001205311">
    <property type="component" value="Unassembled WGS sequence"/>
</dbReference>
<accession>A0ABT1HS29</accession>
<protein>
    <submittedName>
        <fullName evidence="3">Cell wall-associated hydrolase, NlpC family</fullName>
    </submittedName>
</protein>
<evidence type="ECO:0000313" key="3">
    <source>
        <dbReference type="EMBL" id="MCP2258260.1"/>
    </source>
</evidence>
<dbReference type="GO" id="GO:0016787">
    <property type="term" value="F:hydrolase activity"/>
    <property type="evidence" value="ECO:0007669"/>
    <property type="project" value="UniProtKB-KW"/>
</dbReference>
<reference evidence="3 4" key="1">
    <citation type="submission" date="2022-06" db="EMBL/GenBank/DDBJ databases">
        <title>Genomic Encyclopedia of Archaeal and Bacterial Type Strains, Phase II (KMG-II): from individual species to whole genera.</title>
        <authorList>
            <person name="Goeker M."/>
        </authorList>
    </citation>
    <scope>NUCLEOTIDE SEQUENCE [LARGE SCALE GENOMIC DNA]</scope>
    <source>
        <strain evidence="3 4">DSM 40477</strain>
    </source>
</reference>
<feature type="region of interest" description="Disordered" evidence="1">
    <location>
        <begin position="32"/>
        <end position="51"/>
    </location>
</feature>
<evidence type="ECO:0000256" key="2">
    <source>
        <dbReference type="SAM" id="SignalP"/>
    </source>
</evidence>
<name>A0ABT1HS29_STRSD</name>
<dbReference type="InterPro" id="IPR038765">
    <property type="entry name" value="Papain-like_cys_pep_sf"/>
</dbReference>
<feature type="compositionally biased region" description="Low complexity" evidence="1">
    <location>
        <begin position="32"/>
        <end position="43"/>
    </location>
</feature>
<keyword evidence="4" id="KW-1185">Reference proteome</keyword>
<keyword evidence="2" id="KW-0732">Signal</keyword>
<dbReference type="SUPFAM" id="SSF54001">
    <property type="entry name" value="Cysteine proteinases"/>
    <property type="match status" value="1"/>
</dbReference>
<keyword evidence="3" id="KW-0378">Hydrolase</keyword>
<evidence type="ECO:0000313" key="4">
    <source>
        <dbReference type="Proteomes" id="UP001205311"/>
    </source>
</evidence>
<dbReference type="RefSeq" id="WP_253669189.1">
    <property type="nucleotide sequence ID" value="NZ_JAMTCP010000007.1"/>
</dbReference>
<sequence>MGTRKVVTAVLPASALVLGLLSGLTGTATAAPAEAAAPNPSVVDESPEGVQEPEDITAADASYGGTITRNEVMKRAKDWWDRKVPYNQNASAWDINKGKKYRTDCSGYVSMAWKLKTSRTTYTLDEVSKKIGWGDLKPGDIVLSNGHVKLFEKWADSKKTVMWIYEQGSTKTDMDHEKVSVSWLKNNGYTPRKYDKIK</sequence>
<proteinExistence type="predicted"/>
<comment type="caution">
    <text evidence="3">The sequence shown here is derived from an EMBL/GenBank/DDBJ whole genome shotgun (WGS) entry which is preliminary data.</text>
</comment>